<dbReference type="KEGG" id="cdn:BN940_15041"/>
<proteinExistence type="predicted"/>
<keyword evidence="2" id="KW-1185">Reference proteome</keyword>
<gene>
    <name evidence="1" type="ORF">BN940_15041</name>
</gene>
<name>W8X5A4_CASD6</name>
<reference evidence="1 2" key="1">
    <citation type="journal article" date="2014" name="BMC Microbiol.">
        <title>The oxygen-independent metabolism of cyclic monoterpenes in Castellaniella defragrans 65Phen.</title>
        <authorList>
            <person name="Petasch J."/>
            <person name="Disch E.M."/>
            <person name="Markert S."/>
            <person name="Becher D."/>
            <person name="Schweder T."/>
            <person name="Huttel B."/>
            <person name="Reinhardt R."/>
            <person name="Harder J."/>
        </authorList>
    </citation>
    <scope>NUCLEOTIDE SEQUENCE [LARGE SCALE GENOMIC DNA]</scope>
    <source>
        <strain evidence="1">65Phen</strain>
    </source>
</reference>
<accession>W8X5A4</accession>
<dbReference type="HOGENOM" id="CLU_3341843_0_0_4"/>
<dbReference type="AlphaFoldDB" id="W8X5A4"/>
<dbReference type="EMBL" id="HG916765">
    <property type="protein sequence ID" value="CDM25452.1"/>
    <property type="molecule type" value="Genomic_DNA"/>
</dbReference>
<evidence type="ECO:0000313" key="1">
    <source>
        <dbReference type="EMBL" id="CDM25452.1"/>
    </source>
</evidence>
<dbReference type="Proteomes" id="UP000019805">
    <property type="component" value="Chromosome"/>
</dbReference>
<sequence>MIPERFLIDSPLISDRSPLASRWIPARSPIDAQLIPH</sequence>
<evidence type="ECO:0000313" key="2">
    <source>
        <dbReference type="Proteomes" id="UP000019805"/>
    </source>
</evidence>
<protein>
    <submittedName>
        <fullName evidence="1">Uncharacterized protein</fullName>
    </submittedName>
</protein>
<organism evidence="1 2">
    <name type="scientific">Castellaniella defragrans (strain DSM 12143 / CCUG 39792 / 65Phen)</name>
    <name type="common">Alcaligenes defragrans</name>
    <dbReference type="NCBI Taxonomy" id="1437824"/>
    <lineage>
        <taxon>Bacteria</taxon>
        <taxon>Pseudomonadati</taxon>
        <taxon>Pseudomonadota</taxon>
        <taxon>Betaproteobacteria</taxon>
        <taxon>Burkholderiales</taxon>
        <taxon>Alcaligenaceae</taxon>
        <taxon>Castellaniella</taxon>
    </lineage>
</organism>